<evidence type="ECO:0000256" key="1">
    <source>
        <dbReference type="SAM" id="MobiDB-lite"/>
    </source>
</evidence>
<protein>
    <submittedName>
        <fullName evidence="2">Uncharacterized protein</fullName>
    </submittedName>
</protein>
<dbReference type="AlphaFoldDB" id="A0A9D4M164"/>
<organism evidence="2 3">
    <name type="scientific">Dreissena polymorpha</name>
    <name type="common">Zebra mussel</name>
    <name type="synonym">Mytilus polymorpha</name>
    <dbReference type="NCBI Taxonomy" id="45954"/>
    <lineage>
        <taxon>Eukaryota</taxon>
        <taxon>Metazoa</taxon>
        <taxon>Spiralia</taxon>
        <taxon>Lophotrochozoa</taxon>
        <taxon>Mollusca</taxon>
        <taxon>Bivalvia</taxon>
        <taxon>Autobranchia</taxon>
        <taxon>Heteroconchia</taxon>
        <taxon>Euheterodonta</taxon>
        <taxon>Imparidentia</taxon>
        <taxon>Neoheterodontei</taxon>
        <taxon>Myida</taxon>
        <taxon>Dreissenoidea</taxon>
        <taxon>Dreissenidae</taxon>
        <taxon>Dreissena</taxon>
    </lineage>
</organism>
<accession>A0A9D4M164</accession>
<proteinExistence type="predicted"/>
<name>A0A9D4M164_DREPO</name>
<gene>
    <name evidence="2" type="ORF">DPMN_030468</name>
</gene>
<keyword evidence="3" id="KW-1185">Reference proteome</keyword>
<comment type="caution">
    <text evidence="2">The sequence shown here is derived from an EMBL/GenBank/DDBJ whole genome shotgun (WGS) entry which is preliminary data.</text>
</comment>
<dbReference type="Proteomes" id="UP000828390">
    <property type="component" value="Unassembled WGS sequence"/>
</dbReference>
<dbReference type="EMBL" id="JAIWYP010000002">
    <property type="protein sequence ID" value="KAH3867342.1"/>
    <property type="molecule type" value="Genomic_DNA"/>
</dbReference>
<feature type="compositionally biased region" description="Basic and acidic residues" evidence="1">
    <location>
        <begin position="95"/>
        <end position="117"/>
    </location>
</feature>
<reference evidence="2" key="2">
    <citation type="submission" date="2020-11" db="EMBL/GenBank/DDBJ databases">
        <authorList>
            <person name="McCartney M.A."/>
            <person name="Auch B."/>
            <person name="Kono T."/>
            <person name="Mallez S."/>
            <person name="Becker A."/>
            <person name="Gohl D.M."/>
            <person name="Silverstein K.A.T."/>
            <person name="Koren S."/>
            <person name="Bechman K.B."/>
            <person name="Herman A."/>
            <person name="Abrahante J.E."/>
            <person name="Garbe J."/>
        </authorList>
    </citation>
    <scope>NUCLEOTIDE SEQUENCE</scope>
    <source>
        <strain evidence="2">Duluth1</strain>
        <tissue evidence="2">Whole animal</tissue>
    </source>
</reference>
<evidence type="ECO:0000313" key="3">
    <source>
        <dbReference type="Proteomes" id="UP000828390"/>
    </source>
</evidence>
<evidence type="ECO:0000313" key="2">
    <source>
        <dbReference type="EMBL" id="KAH3867342.1"/>
    </source>
</evidence>
<reference evidence="2" key="1">
    <citation type="journal article" date="2019" name="bioRxiv">
        <title>The Genome of the Zebra Mussel, Dreissena polymorpha: A Resource for Invasive Species Research.</title>
        <authorList>
            <person name="McCartney M.A."/>
            <person name="Auch B."/>
            <person name="Kono T."/>
            <person name="Mallez S."/>
            <person name="Zhang Y."/>
            <person name="Obille A."/>
            <person name="Becker A."/>
            <person name="Abrahante J.E."/>
            <person name="Garbe J."/>
            <person name="Badalamenti J.P."/>
            <person name="Herman A."/>
            <person name="Mangelson H."/>
            <person name="Liachko I."/>
            <person name="Sullivan S."/>
            <person name="Sone E.D."/>
            <person name="Koren S."/>
            <person name="Silverstein K.A.T."/>
            <person name="Beckman K.B."/>
            <person name="Gohl D.M."/>
        </authorList>
    </citation>
    <scope>NUCLEOTIDE SEQUENCE</scope>
    <source>
        <strain evidence="2">Duluth1</strain>
        <tissue evidence="2">Whole animal</tissue>
    </source>
</reference>
<feature type="region of interest" description="Disordered" evidence="1">
    <location>
        <begin position="90"/>
        <end position="117"/>
    </location>
</feature>
<sequence length="179" mass="20089">MIKDNCVSFIAKLSAVRDQYLNKDDDLIVLDANGNNLLPTGGRSDEQKLDLKRISSALSNKTQKLYTLDVFGSHHVCVISSLGVLIGRGPFNQEPDPKKGNGDEQTDAEKENFNKQKYAEKGNETKQFCCRTRHKEKEHVFVAKRIASYLILVKSRGETNCLLDILLHCVQIIQTPALD</sequence>